<dbReference type="PANTHER" id="PTHR28584:SF3">
    <property type="entry name" value="PROTEIN FAM228B"/>
    <property type="match status" value="1"/>
</dbReference>
<comment type="similarity">
    <text evidence="1">Belongs to the FAM228 family.</text>
</comment>
<evidence type="ECO:0000313" key="3">
    <source>
        <dbReference type="RefSeq" id="XP_070307126.1"/>
    </source>
</evidence>
<gene>
    <name evidence="3" type="primary">LOC110122876</name>
</gene>
<keyword evidence="2" id="KW-1185">Reference proteome</keyword>
<proteinExistence type="inferred from homology"/>
<accession>A0ABM4GUY6</accession>
<dbReference type="PANTHER" id="PTHR28584">
    <property type="entry name" value="FAMILY WITH SEQUENCE SIMILARITY 228 MEMBER A"/>
    <property type="match status" value="1"/>
</dbReference>
<reference evidence="2" key="1">
    <citation type="journal article" date="2022" name="J. Hered.">
        <title>A De Novo Chromosome-Level Genome Assembly of the White-Tailed Deer, Odocoileus Virginianus.</title>
        <authorList>
            <person name="London E.W."/>
            <person name="Roca A.L."/>
            <person name="Novakofski J.E."/>
            <person name="Mateus-Pinilla N.E."/>
        </authorList>
    </citation>
    <scope>NUCLEOTIDE SEQUENCE [LARGE SCALE GENOMIC DNA]</scope>
</reference>
<reference evidence="3" key="2">
    <citation type="submission" date="2025-08" db="UniProtKB">
        <authorList>
            <consortium name="RefSeq"/>
        </authorList>
    </citation>
    <scope>IDENTIFICATION</scope>
    <source>
        <tissue evidence="3">Tongue muscle</tissue>
    </source>
</reference>
<evidence type="ECO:0000256" key="1">
    <source>
        <dbReference type="ARBA" id="ARBA00007753"/>
    </source>
</evidence>
<dbReference type="GeneID" id="110122876"/>
<dbReference type="RefSeq" id="XP_070307126.1">
    <property type="nucleotide sequence ID" value="XM_070451025.1"/>
</dbReference>
<organism evidence="2 3">
    <name type="scientific">Odocoileus virginianus</name>
    <name type="common">White-tailed deer</name>
    <dbReference type="NCBI Taxonomy" id="9874"/>
    <lineage>
        <taxon>Eukaryota</taxon>
        <taxon>Metazoa</taxon>
        <taxon>Chordata</taxon>
        <taxon>Craniata</taxon>
        <taxon>Vertebrata</taxon>
        <taxon>Euteleostomi</taxon>
        <taxon>Mammalia</taxon>
        <taxon>Eutheria</taxon>
        <taxon>Laurasiatheria</taxon>
        <taxon>Artiodactyla</taxon>
        <taxon>Ruminantia</taxon>
        <taxon>Pecora</taxon>
        <taxon>Cervidae</taxon>
        <taxon>Odocoileinae</taxon>
        <taxon>Odocoileus</taxon>
    </lineage>
</organism>
<name>A0ABM4GUY6_ODOVR</name>
<dbReference type="Proteomes" id="UP001652640">
    <property type="component" value="Chromosome 2"/>
</dbReference>
<sequence length="346" mass="40377">MRVGLSFASWNWHYCSITTVFLGNLLFVTTMKSYENDLITDKLPKLKSSREWLEPQPLSFMEVLAKEDVDAAIQSILYRENYIIKELDKCLKHHDFLNARRKEILYKRWVDHVADPLQKKIIEKVTSYKKIKKRRQEELDGFLKYVNKKVTIPPFRDPLKKAQYDKDDGKRILLQCETGKIYTMKEFKEVEKAKLHSRFPGISRSRHLMTPNEWIRLPPNYIESEFCKRSRLKIKVNFNESSFDLKPLARTPHLEFQNEDKAVIYKVILSMLSGGKNPSSKEANSKEHLSSLNFLELGGRRGLGPGCSESWGFSNQGVHTLVLDWSKRTQKKAASKEAICCRKRSD</sequence>
<evidence type="ECO:0000313" key="2">
    <source>
        <dbReference type="Proteomes" id="UP001652640"/>
    </source>
</evidence>
<dbReference type="InterPro" id="IPR040046">
    <property type="entry name" value="FAM228"/>
</dbReference>
<protein>
    <submittedName>
        <fullName evidence="3">Protein FAM228B isoform X2</fullName>
    </submittedName>
</protein>